<evidence type="ECO:0000259" key="13">
    <source>
        <dbReference type="PROSITE" id="PS50179"/>
    </source>
</evidence>
<keyword evidence="10" id="KW-0175">Coiled coil</keyword>
<name>A0ABP0GVT8_CLALP</name>
<dbReference type="InterPro" id="IPR003903">
    <property type="entry name" value="UIM_dom"/>
</dbReference>
<feature type="coiled-coil region" evidence="10">
    <location>
        <begin position="453"/>
        <end position="505"/>
    </location>
</feature>
<dbReference type="PANTHER" id="PTHR46275">
    <property type="entry name" value="HEPATOCYTE GROWTH FACTOR-REGULATED TYROSINE KINASE SUBSTRATE"/>
    <property type="match status" value="1"/>
</dbReference>
<dbReference type="SUPFAM" id="SSF57903">
    <property type="entry name" value="FYVE/PHD zinc finger"/>
    <property type="match status" value="1"/>
</dbReference>
<dbReference type="SUPFAM" id="SSF48464">
    <property type="entry name" value="ENTH/VHS domain"/>
    <property type="match status" value="1"/>
</dbReference>
<feature type="region of interest" description="Disordered" evidence="11">
    <location>
        <begin position="688"/>
        <end position="754"/>
    </location>
</feature>
<feature type="compositionally biased region" description="Basic and acidic residues" evidence="11">
    <location>
        <begin position="332"/>
        <end position="344"/>
    </location>
</feature>
<evidence type="ECO:0000256" key="4">
    <source>
        <dbReference type="ARBA" id="ARBA00022490"/>
    </source>
</evidence>
<dbReference type="PROSITE" id="PS50178">
    <property type="entry name" value="ZF_FYVE"/>
    <property type="match status" value="1"/>
</dbReference>
<evidence type="ECO:0000256" key="5">
    <source>
        <dbReference type="ARBA" id="ARBA00022553"/>
    </source>
</evidence>
<dbReference type="PIRSF" id="PIRSF036956">
    <property type="entry name" value="Hrs_Vps27"/>
    <property type="match status" value="1"/>
</dbReference>
<dbReference type="Pfam" id="PF00790">
    <property type="entry name" value="VHS"/>
    <property type="match status" value="1"/>
</dbReference>
<accession>A0ABP0GVT8</accession>
<dbReference type="Gene3D" id="1.20.5.1940">
    <property type="match status" value="1"/>
</dbReference>
<feature type="domain" description="FYVE-type" evidence="12">
    <location>
        <begin position="161"/>
        <end position="221"/>
    </location>
</feature>
<dbReference type="PANTHER" id="PTHR46275:SF1">
    <property type="entry name" value="HEPATOCYTE GROWTH FACTOR-REGULATED TYROSINE KINASE SUBSTRATE"/>
    <property type="match status" value="1"/>
</dbReference>
<dbReference type="InterPro" id="IPR008942">
    <property type="entry name" value="ENTH_VHS"/>
</dbReference>
<dbReference type="InterPro" id="IPR017073">
    <property type="entry name" value="HGS/VPS27"/>
</dbReference>
<evidence type="ECO:0000256" key="11">
    <source>
        <dbReference type="SAM" id="MobiDB-lite"/>
    </source>
</evidence>
<comment type="caution">
    <text evidence="14">The sequence shown here is derived from an EMBL/GenBank/DDBJ whole genome shotgun (WGS) entry which is preliminary data.</text>
</comment>
<evidence type="ECO:0000256" key="1">
    <source>
        <dbReference type="ARBA" id="ARBA00004469"/>
    </source>
</evidence>
<dbReference type="Proteomes" id="UP001642483">
    <property type="component" value="Unassembled WGS sequence"/>
</dbReference>
<dbReference type="PROSITE" id="PS50179">
    <property type="entry name" value="VHS"/>
    <property type="match status" value="1"/>
</dbReference>
<dbReference type="Gene3D" id="3.30.40.10">
    <property type="entry name" value="Zinc/RING finger domain, C3HC4 (zinc finger)"/>
    <property type="match status" value="1"/>
</dbReference>
<evidence type="ECO:0000259" key="12">
    <source>
        <dbReference type="PROSITE" id="PS50178"/>
    </source>
</evidence>
<comment type="subcellular location">
    <subcellularLocation>
        <location evidence="2">Cytoplasm</location>
    </subcellularLocation>
    <subcellularLocation>
        <location evidence="1">Early endosome membrane</location>
        <topology evidence="1">Peripheral membrane protein</topology>
        <orientation evidence="1">Cytoplasmic side</orientation>
    </subcellularLocation>
</comment>
<dbReference type="SMART" id="SM00288">
    <property type="entry name" value="VHS"/>
    <property type="match status" value="1"/>
</dbReference>
<protein>
    <recommendedName>
        <fullName evidence="3">Hepatocyte growth factor-regulated tyrosine kinase substrate</fullName>
    </recommendedName>
</protein>
<organism evidence="14 15">
    <name type="scientific">Clavelina lepadiformis</name>
    <name type="common">Light-bulb sea squirt</name>
    <name type="synonym">Ascidia lepadiformis</name>
    <dbReference type="NCBI Taxonomy" id="159417"/>
    <lineage>
        <taxon>Eukaryota</taxon>
        <taxon>Metazoa</taxon>
        <taxon>Chordata</taxon>
        <taxon>Tunicata</taxon>
        <taxon>Ascidiacea</taxon>
        <taxon>Aplousobranchia</taxon>
        <taxon>Clavelinidae</taxon>
        <taxon>Clavelina</taxon>
    </lineage>
</organism>
<dbReference type="SMART" id="SM00064">
    <property type="entry name" value="FYVE"/>
    <property type="match status" value="1"/>
</dbReference>
<dbReference type="InterPro" id="IPR000306">
    <property type="entry name" value="Znf_FYVE"/>
</dbReference>
<sequence>MFRSKSNFEKVFDKATSNLLLEPDLDSMLQLCDMIRGGEIKPREAALIVKTRVIEEKNPHVQLFSLSVLDTLMKNCGDMFHTEVITESYMESLKEVAKNSTSDKVKNKLLEMIQSWGIGFKEQTKLNVATNLYNIMKAEGFNFPPASDTSDMFKSEKAPTWSDGDECGKCKSEFGLVTRKHHCRACGGIFCGKCTSKQAIIPKFGIEKEVRVCDSCYNTLKISAKASKMESDLPAEYLSSALAKQSQEPPKRDEAALKEEEELQLALALSLDEQANRERIRKEQITSDPVYGTVNKPVVASAPVPTQPHTVDPVVDPDLARYLNRSYWDKKKVEQEKKQPDKEVNSVSSERVVKKSTKEADIVDNEPGVIEAAKENSAEPAKQEEVLQNSGNDEIPDHSELLRNLQTSVEIFVNRMRSDKMRGRSIANDSTVQSLFQSINNMHPTLIQFMNELEEKRLHQEALQDKLVQLKDARAALDALRTEHAEKLRRAAEEAERLRQIQMAKKLELMRQKKQEYLAYQRQVALQRMQEQEAARQARLEQQKQFIQQRAMQPSMIVAGYNTQYLPPQTTAGDIGQEQLPQQQSPYMPYSGYVPQQRGQSAQPYQPQTMYTPVQQGNAGYAPANFNNSGAYDASAYQQPGVTTTPNMQSVQPNMDAYNMSDMNTALPTQTVSATGAPTLQQQVVATAPPATPQPGQNPQQMMTAQADPMSGYQMQQQHMYQQQPISQQDMQGVPTNQPTAQQPYVQEPLISFD</sequence>
<feature type="domain" description="VHS" evidence="13">
    <location>
        <begin position="15"/>
        <end position="144"/>
    </location>
</feature>
<dbReference type="InterPro" id="IPR011011">
    <property type="entry name" value="Znf_FYVE_PHD"/>
</dbReference>
<evidence type="ECO:0000256" key="9">
    <source>
        <dbReference type="PROSITE-ProRule" id="PRU00091"/>
    </source>
</evidence>
<dbReference type="InterPro" id="IPR013083">
    <property type="entry name" value="Znf_RING/FYVE/PHD"/>
</dbReference>
<keyword evidence="8" id="KW-0862">Zinc</keyword>
<evidence type="ECO:0000256" key="2">
    <source>
        <dbReference type="ARBA" id="ARBA00004496"/>
    </source>
</evidence>
<proteinExistence type="predicted"/>
<keyword evidence="5" id="KW-0597">Phosphoprotein</keyword>
<reference evidence="14 15" key="1">
    <citation type="submission" date="2024-02" db="EMBL/GenBank/DDBJ databases">
        <authorList>
            <person name="Daric V."/>
            <person name="Darras S."/>
        </authorList>
    </citation>
    <scope>NUCLEOTIDE SEQUENCE [LARGE SCALE GENOMIC DNA]</scope>
</reference>
<feature type="compositionally biased region" description="Low complexity" evidence="11">
    <location>
        <begin position="714"/>
        <end position="729"/>
    </location>
</feature>
<evidence type="ECO:0000256" key="6">
    <source>
        <dbReference type="ARBA" id="ARBA00022723"/>
    </source>
</evidence>
<keyword evidence="15" id="KW-1185">Reference proteome</keyword>
<dbReference type="PROSITE" id="PS50330">
    <property type="entry name" value="UIM"/>
    <property type="match status" value="1"/>
</dbReference>
<evidence type="ECO:0000313" key="14">
    <source>
        <dbReference type="EMBL" id="CAK8694909.1"/>
    </source>
</evidence>
<keyword evidence="7 9" id="KW-0863">Zinc-finger</keyword>
<feature type="region of interest" description="Disordered" evidence="11">
    <location>
        <begin position="332"/>
        <end position="356"/>
    </location>
</feature>
<gene>
    <name evidence="14" type="ORF">CVLEPA_LOCUS28235</name>
</gene>
<keyword evidence="4" id="KW-0963">Cytoplasm</keyword>
<keyword evidence="6" id="KW-0479">Metal-binding</keyword>
<dbReference type="CDD" id="cd15720">
    <property type="entry name" value="FYVE_Hrs"/>
    <property type="match status" value="1"/>
</dbReference>
<dbReference type="InterPro" id="IPR002014">
    <property type="entry name" value="VHS_dom"/>
</dbReference>
<dbReference type="InterPro" id="IPR017455">
    <property type="entry name" value="Znf_FYVE-rel"/>
</dbReference>
<dbReference type="EMBL" id="CAWYQH010000141">
    <property type="protein sequence ID" value="CAK8694909.1"/>
    <property type="molecule type" value="Genomic_DNA"/>
</dbReference>
<dbReference type="Pfam" id="PF01363">
    <property type="entry name" value="FYVE"/>
    <property type="match status" value="1"/>
</dbReference>
<evidence type="ECO:0000256" key="7">
    <source>
        <dbReference type="ARBA" id="ARBA00022771"/>
    </source>
</evidence>
<dbReference type="Pfam" id="PF12210">
    <property type="entry name" value="Hrs_helical"/>
    <property type="match status" value="1"/>
</dbReference>
<evidence type="ECO:0000313" key="15">
    <source>
        <dbReference type="Proteomes" id="UP001642483"/>
    </source>
</evidence>
<evidence type="ECO:0000256" key="10">
    <source>
        <dbReference type="SAM" id="Coils"/>
    </source>
</evidence>
<evidence type="ECO:0000256" key="3">
    <source>
        <dbReference type="ARBA" id="ARBA00015450"/>
    </source>
</evidence>
<dbReference type="Gene3D" id="1.25.40.90">
    <property type="match status" value="1"/>
</dbReference>
<feature type="compositionally biased region" description="Low complexity" evidence="11">
    <location>
        <begin position="688"/>
        <end position="701"/>
    </location>
</feature>
<feature type="compositionally biased region" description="Polar residues" evidence="11">
    <location>
        <begin position="730"/>
        <end position="745"/>
    </location>
</feature>
<dbReference type="CDD" id="cd21387">
    <property type="entry name" value="GAT_Hrs"/>
    <property type="match status" value="1"/>
</dbReference>
<dbReference type="InterPro" id="IPR024641">
    <property type="entry name" value="HRS_helical"/>
</dbReference>
<evidence type="ECO:0000256" key="8">
    <source>
        <dbReference type="ARBA" id="ARBA00022833"/>
    </source>
</evidence>